<feature type="transmembrane region" description="Helical" evidence="8">
    <location>
        <begin position="89"/>
        <end position="107"/>
    </location>
</feature>
<dbReference type="PANTHER" id="PTHR30506">
    <property type="entry name" value="INNER MEMBRANE PROTEIN"/>
    <property type="match status" value="1"/>
</dbReference>
<protein>
    <recommendedName>
        <fullName evidence="9">Glycine transporter domain-containing protein</fullName>
    </recommendedName>
</protein>
<evidence type="ECO:0000313" key="11">
    <source>
        <dbReference type="Proteomes" id="UP000014387"/>
    </source>
</evidence>
<dbReference type="EMBL" id="AGWN01000001">
    <property type="protein sequence ID" value="EPD30675.1"/>
    <property type="molecule type" value="Genomic_DNA"/>
</dbReference>
<dbReference type="AlphaFoldDB" id="A0A9W5RE73"/>
<dbReference type="GO" id="GO:0005886">
    <property type="term" value="C:plasma membrane"/>
    <property type="evidence" value="ECO:0007669"/>
    <property type="project" value="UniProtKB-SubCell"/>
</dbReference>
<evidence type="ECO:0000256" key="6">
    <source>
        <dbReference type="ARBA" id="ARBA00023136"/>
    </source>
</evidence>
<evidence type="ECO:0000259" key="9">
    <source>
        <dbReference type="Pfam" id="PF03458"/>
    </source>
</evidence>
<feature type="domain" description="Glycine transporter" evidence="9">
    <location>
        <begin position="95"/>
        <end position="169"/>
    </location>
</feature>
<keyword evidence="5 8" id="KW-1133">Transmembrane helix</keyword>
<sequence>MDPYLVFRVVDLVGVLGNGLLGGVLARTKNYDLIGFLFLAISSALGGGMIRDVLLQQGFPVALTDPYYLAVAVLAAVAAYIFPFRSRFAVASIAVFDVLALGCWSATGASKALFAGLNWTPAILLGVITATGGGVIRDLLARRQPLIFGGAPLYATWSIVASLLMVIMQTSGHYNLGMALAIIFSTVFGLVARRFKWILPGAVTLGLRSVRFRSLLFRRRPTRVHRDAQAAPDAPVAPPTSPAKEN</sequence>
<name>A0A9W5RE73_9ACTO</name>
<comment type="similarity">
    <text evidence="2">Belongs to the UPF0126 family.</text>
</comment>
<proteinExistence type="inferred from homology"/>
<gene>
    <name evidence="10" type="ORF">HMPREF9238_00423</name>
</gene>
<feature type="transmembrane region" description="Helical" evidence="8">
    <location>
        <begin position="33"/>
        <end position="54"/>
    </location>
</feature>
<dbReference type="OrthoDB" id="9791874at2"/>
<accession>A0A9W5RE73</accession>
<evidence type="ECO:0000256" key="4">
    <source>
        <dbReference type="ARBA" id="ARBA00022692"/>
    </source>
</evidence>
<dbReference type="Pfam" id="PF03458">
    <property type="entry name" value="Gly_transporter"/>
    <property type="match status" value="2"/>
</dbReference>
<feature type="transmembrane region" description="Helical" evidence="8">
    <location>
        <begin position="174"/>
        <end position="192"/>
    </location>
</feature>
<feature type="transmembrane region" description="Helical" evidence="8">
    <location>
        <begin position="119"/>
        <end position="140"/>
    </location>
</feature>
<comment type="caution">
    <text evidence="10">The sequence shown here is derived from an EMBL/GenBank/DDBJ whole genome shotgun (WGS) entry which is preliminary data.</text>
</comment>
<organism evidence="10 11">
    <name type="scientific">Gleimia europaea ACS-120-V-Col10b</name>
    <dbReference type="NCBI Taxonomy" id="883069"/>
    <lineage>
        <taxon>Bacteria</taxon>
        <taxon>Bacillati</taxon>
        <taxon>Actinomycetota</taxon>
        <taxon>Actinomycetes</taxon>
        <taxon>Actinomycetales</taxon>
        <taxon>Actinomycetaceae</taxon>
        <taxon>Gleimia</taxon>
    </lineage>
</organism>
<keyword evidence="3" id="KW-1003">Cell membrane</keyword>
<evidence type="ECO:0000256" key="5">
    <source>
        <dbReference type="ARBA" id="ARBA00022989"/>
    </source>
</evidence>
<feature type="compositionally biased region" description="Pro residues" evidence="7">
    <location>
        <begin position="235"/>
        <end position="246"/>
    </location>
</feature>
<comment type="subcellular location">
    <subcellularLocation>
        <location evidence="1">Cell membrane</location>
        <topology evidence="1">Multi-pass membrane protein</topology>
    </subcellularLocation>
</comment>
<feature type="transmembrane region" description="Helical" evidence="8">
    <location>
        <begin position="147"/>
        <end position="168"/>
    </location>
</feature>
<feature type="domain" description="Glycine transporter" evidence="9">
    <location>
        <begin position="9"/>
        <end position="82"/>
    </location>
</feature>
<evidence type="ECO:0000256" key="2">
    <source>
        <dbReference type="ARBA" id="ARBA00008193"/>
    </source>
</evidence>
<evidence type="ECO:0000256" key="7">
    <source>
        <dbReference type="SAM" id="MobiDB-lite"/>
    </source>
</evidence>
<keyword evidence="4 8" id="KW-0812">Transmembrane</keyword>
<keyword evidence="11" id="KW-1185">Reference proteome</keyword>
<evidence type="ECO:0000256" key="3">
    <source>
        <dbReference type="ARBA" id="ARBA00022475"/>
    </source>
</evidence>
<dbReference type="Proteomes" id="UP000014387">
    <property type="component" value="Unassembled WGS sequence"/>
</dbReference>
<evidence type="ECO:0000256" key="1">
    <source>
        <dbReference type="ARBA" id="ARBA00004651"/>
    </source>
</evidence>
<feature type="transmembrane region" description="Helical" evidence="8">
    <location>
        <begin position="6"/>
        <end position="26"/>
    </location>
</feature>
<keyword evidence="6 8" id="KW-0472">Membrane</keyword>
<evidence type="ECO:0000313" key="10">
    <source>
        <dbReference type="EMBL" id="EPD30675.1"/>
    </source>
</evidence>
<dbReference type="InterPro" id="IPR005115">
    <property type="entry name" value="Gly_transporter"/>
</dbReference>
<reference evidence="10 11" key="1">
    <citation type="submission" date="2013-05" db="EMBL/GenBank/DDBJ databases">
        <title>The Genome Sequence of Actinomyces europaeus ACS-120-V-COL10B.</title>
        <authorList>
            <consortium name="The Broad Institute Genomics Platform"/>
            <person name="Earl A."/>
            <person name="Ward D."/>
            <person name="Feldgarden M."/>
            <person name="Gevers D."/>
            <person name="Saerens B."/>
            <person name="Vaneechoutte M."/>
            <person name="Walker B."/>
            <person name="Young S."/>
            <person name="Zeng Q."/>
            <person name="Gargeya S."/>
            <person name="Fitzgerald M."/>
            <person name="Haas B."/>
            <person name="Abouelleil A."/>
            <person name="Allen A.W."/>
            <person name="Alvarado L."/>
            <person name="Arachchi H.M."/>
            <person name="Berlin A.M."/>
            <person name="Chapman S.B."/>
            <person name="Gainer-Dewar J."/>
            <person name="Goldberg J."/>
            <person name="Griggs A."/>
            <person name="Gujja S."/>
            <person name="Hansen M."/>
            <person name="Howarth C."/>
            <person name="Imamovic A."/>
            <person name="Ireland A."/>
            <person name="Larimer J."/>
            <person name="McCowan C."/>
            <person name="Murphy C."/>
            <person name="Pearson M."/>
            <person name="Poon T.W."/>
            <person name="Priest M."/>
            <person name="Roberts A."/>
            <person name="Saif S."/>
            <person name="Shea T."/>
            <person name="Sisk P."/>
            <person name="Sykes S."/>
            <person name="Wortman J."/>
            <person name="Nusbaum C."/>
            <person name="Birren B."/>
        </authorList>
    </citation>
    <scope>NUCLEOTIDE SEQUENCE [LARGE SCALE GENOMIC DNA]</scope>
    <source>
        <strain evidence="10 11">ACS-120-V-Col10b</strain>
    </source>
</reference>
<feature type="region of interest" description="Disordered" evidence="7">
    <location>
        <begin position="226"/>
        <end position="246"/>
    </location>
</feature>
<feature type="transmembrane region" description="Helical" evidence="8">
    <location>
        <begin position="66"/>
        <end position="82"/>
    </location>
</feature>
<dbReference type="PANTHER" id="PTHR30506:SF3">
    <property type="entry name" value="UPF0126 INNER MEMBRANE PROTEIN YADS-RELATED"/>
    <property type="match status" value="1"/>
</dbReference>
<evidence type="ECO:0000256" key="8">
    <source>
        <dbReference type="SAM" id="Phobius"/>
    </source>
</evidence>
<dbReference type="RefSeq" id="WP_016443787.1">
    <property type="nucleotide sequence ID" value="NZ_KE150266.1"/>
</dbReference>